<evidence type="ECO:0000256" key="1">
    <source>
        <dbReference type="ARBA" id="ARBA00022722"/>
    </source>
</evidence>
<comment type="function">
    <text evidence="9">CRISPR (clustered regularly interspaced short palindromic repeat), is an adaptive immune system that provides protection against mobile genetic elements (viruses, transposable elements and conjugative plasmids). CRISPR clusters contain spacers, sequences complementary to antecedent mobile elements, and target invading nucleic acids. CRISPR clusters are transcribed and processed into CRISPR RNA (crRNA). Acts as a dsDNA endonuclease. Involved in the integration of spacer DNA into the CRISPR cassette.</text>
</comment>
<keyword evidence="5 9" id="KW-0460">Magnesium</keyword>
<dbReference type="GO" id="GO:0004520">
    <property type="term" value="F:DNA endonuclease activity"/>
    <property type="evidence" value="ECO:0007669"/>
    <property type="project" value="InterPro"/>
</dbReference>
<sequence>MGPVKETLYITGSGRLSRKDRTLRFDREGDDRPRYVPIERIQDILIFGEVELNKRFLEFMTQHLIPIHFFNRYGHYVGTYYPREHYSSGHLLLRQVMHYLDDERRLALARKFVAGSLFHLQQVLRYYIRRGHSAIEPLAEEIAGHQARLEELTRVPQLMQAEGQAWEAYYRAMDAILDGTEFAFVRRSRRPPHNALNALLSFANTLLYTAILSEIYKTHLDPRIGYLHETNFRRFTLHLDVAEVFKPILADRLVIRLVQKQQIQPKHFTATLGGIYLTEEGRKIVLQAWEERMKATFHHRPLKRNVSYRRLLRLELYKLEKHFLGDAEYVPFRARW</sequence>
<evidence type="ECO:0000256" key="8">
    <source>
        <dbReference type="ARBA" id="ARBA00023211"/>
    </source>
</evidence>
<keyword evidence="7 9" id="KW-0238">DNA-binding</keyword>
<dbReference type="GO" id="GO:0003677">
    <property type="term" value="F:DNA binding"/>
    <property type="evidence" value="ECO:0007669"/>
    <property type="project" value="UniProtKB-KW"/>
</dbReference>
<dbReference type="InterPro" id="IPR042206">
    <property type="entry name" value="CRISPR-assoc_Cas1_C"/>
</dbReference>
<evidence type="ECO:0000256" key="4">
    <source>
        <dbReference type="ARBA" id="ARBA00022801"/>
    </source>
</evidence>
<evidence type="ECO:0000256" key="6">
    <source>
        <dbReference type="ARBA" id="ARBA00023118"/>
    </source>
</evidence>
<dbReference type="NCBIfam" id="TIGR00287">
    <property type="entry name" value="cas1"/>
    <property type="match status" value="1"/>
</dbReference>
<reference evidence="10 11" key="1">
    <citation type="submission" date="2017-08" db="EMBL/GenBank/DDBJ databases">
        <title>Burning lignite coal seam in the remote Altai Mountains harbors a hydrogen-driven thermophilic microbial community.</title>
        <authorList>
            <person name="Kadnikov V.V."/>
            <person name="Mardanov A.V."/>
            <person name="Ivasenko D."/>
            <person name="Beletsky A.V."/>
            <person name="Karnachuk O.V."/>
            <person name="Ravin N.V."/>
        </authorList>
    </citation>
    <scope>NUCLEOTIDE SEQUENCE [LARGE SCALE GENOMIC DNA]</scope>
    <source>
        <strain evidence="10">AL33</strain>
    </source>
</reference>
<dbReference type="PANTHER" id="PTHR43219:SF1">
    <property type="entry name" value="CRISPR-ASSOCIATED ENDONUCLEASE CAS1"/>
    <property type="match status" value="1"/>
</dbReference>
<gene>
    <name evidence="9" type="primary">cas1</name>
    <name evidence="10" type="ORF">HSCHL_1556</name>
</gene>
<evidence type="ECO:0000256" key="9">
    <source>
        <dbReference type="HAMAP-Rule" id="MF_01470"/>
    </source>
</evidence>
<dbReference type="GO" id="GO:0046872">
    <property type="term" value="F:metal ion binding"/>
    <property type="evidence" value="ECO:0007669"/>
    <property type="project" value="UniProtKB-UniRule"/>
</dbReference>
<keyword evidence="1 9" id="KW-0540">Nuclease</keyword>
<comment type="cofactor">
    <cofactor evidence="9">
        <name>Mg(2+)</name>
        <dbReference type="ChEBI" id="CHEBI:18420"/>
    </cofactor>
    <cofactor evidence="9">
        <name>Mn(2+)</name>
        <dbReference type="ChEBI" id="CHEBI:29035"/>
    </cofactor>
</comment>
<comment type="similarity">
    <text evidence="9">Belongs to the CRISPR-associated endonuclease Cas1 family.</text>
</comment>
<dbReference type="InterPro" id="IPR042211">
    <property type="entry name" value="CRISPR-assoc_Cas1_N"/>
</dbReference>
<dbReference type="AlphaFoldDB" id="A0A2T5G4B8"/>
<keyword evidence="6 9" id="KW-0051">Antiviral defense</keyword>
<feature type="binding site" evidence="9">
    <location>
        <position position="228"/>
    </location>
    <ligand>
        <name>Mn(2+)</name>
        <dbReference type="ChEBI" id="CHEBI:29035"/>
    </ligand>
</feature>
<dbReference type="CDD" id="cd09722">
    <property type="entry name" value="Cas1_I-B"/>
    <property type="match status" value="1"/>
</dbReference>
<dbReference type="GO" id="GO:0016787">
    <property type="term" value="F:hydrolase activity"/>
    <property type="evidence" value="ECO:0007669"/>
    <property type="project" value="UniProtKB-KW"/>
</dbReference>
<comment type="subunit">
    <text evidence="9">Homodimer, forms a heterotetramer with a Cas2 homodimer.</text>
</comment>
<accession>A0A2T5G4B8</accession>
<keyword evidence="8 9" id="KW-0464">Manganese</keyword>
<organism evidence="10 11">
    <name type="scientific">Hydrogenibacillus schlegelii</name>
    <name type="common">Bacillus schlegelii</name>
    <dbReference type="NCBI Taxonomy" id="1484"/>
    <lineage>
        <taxon>Bacteria</taxon>
        <taxon>Bacillati</taxon>
        <taxon>Bacillota</taxon>
        <taxon>Bacilli</taxon>
        <taxon>Bacillales</taxon>
        <taxon>Bacillales Family X. Incertae Sedis</taxon>
        <taxon>Hydrogenibacillus</taxon>
    </lineage>
</organism>
<dbReference type="NCBIfam" id="TIGR03641">
    <property type="entry name" value="cas1_HMARI"/>
    <property type="match status" value="1"/>
</dbReference>
<name>A0A2T5G4B8_HYDSH</name>
<dbReference type="GO" id="GO:0043571">
    <property type="term" value="P:maintenance of CRISPR repeat elements"/>
    <property type="evidence" value="ECO:0007669"/>
    <property type="project" value="UniProtKB-UniRule"/>
</dbReference>
<dbReference type="GO" id="GO:0051607">
    <property type="term" value="P:defense response to virus"/>
    <property type="evidence" value="ECO:0007669"/>
    <property type="project" value="UniProtKB-UniRule"/>
</dbReference>
<keyword evidence="4 9" id="KW-0378">Hydrolase</keyword>
<proteinExistence type="inferred from homology"/>
<evidence type="ECO:0000256" key="7">
    <source>
        <dbReference type="ARBA" id="ARBA00023125"/>
    </source>
</evidence>
<keyword evidence="3 9" id="KW-0255">Endonuclease</keyword>
<protein>
    <recommendedName>
        <fullName evidence="9">CRISPR-associated endonuclease Cas1</fullName>
        <ecNumber evidence="9">3.1.-.-</ecNumber>
    </recommendedName>
</protein>
<dbReference type="Proteomes" id="UP000244180">
    <property type="component" value="Unassembled WGS sequence"/>
</dbReference>
<comment type="caution">
    <text evidence="10">The sequence shown here is derived from an EMBL/GenBank/DDBJ whole genome shotgun (WGS) entry which is preliminary data.</text>
</comment>
<dbReference type="HAMAP" id="MF_01470">
    <property type="entry name" value="Cas1"/>
    <property type="match status" value="1"/>
</dbReference>
<evidence type="ECO:0000313" key="11">
    <source>
        <dbReference type="Proteomes" id="UP000244180"/>
    </source>
</evidence>
<feature type="binding site" evidence="9">
    <location>
        <position position="162"/>
    </location>
    <ligand>
        <name>Mn(2+)</name>
        <dbReference type="ChEBI" id="CHEBI:29035"/>
    </ligand>
</feature>
<evidence type="ECO:0000256" key="5">
    <source>
        <dbReference type="ARBA" id="ARBA00022842"/>
    </source>
</evidence>
<dbReference type="EC" id="3.1.-.-" evidence="9"/>
<evidence type="ECO:0000256" key="2">
    <source>
        <dbReference type="ARBA" id="ARBA00022723"/>
    </source>
</evidence>
<dbReference type="InterPro" id="IPR002729">
    <property type="entry name" value="CRISPR-assoc_Cas1"/>
</dbReference>
<keyword evidence="2 9" id="KW-0479">Metal-binding</keyword>
<dbReference type="PANTHER" id="PTHR43219">
    <property type="entry name" value="CRISPR-ASSOCIATED ENDONUCLEASE CAS1"/>
    <property type="match status" value="1"/>
</dbReference>
<evidence type="ECO:0000256" key="3">
    <source>
        <dbReference type="ARBA" id="ARBA00022759"/>
    </source>
</evidence>
<dbReference type="Gene3D" id="3.100.10.20">
    <property type="entry name" value="CRISPR-associated endonuclease Cas1, N-terminal domain"/>
    <property type="match status" value="1"/>
</dbReference>
<dbReference type="Gene3D" id="1.20.120.920">
    <property type="entry name" value="CRISPR-associated endonuclease Cas1, C-terminal domain"/>
    <property type="match status" value="1"/>
</dbReference>
<feature type="binding site" evidence="9">
    <location>
        <position position="243"/>
    </location>
    <ligand>
        <name>Mn(2+)</name>
        <dbReference type="ChEBI" id="CHEBI:29035"/>
    </ligand>
</feature>
<evidence type="ECO:0000313" key="10">
    <source>
        <dbReference type="EMBL" id="PTQ51046.1"/>
    </source>
</evidence>
<dbReference type="EMBL" id="PEBV01000053">
    <property type="protein sequence ID" value="PTQ51046.1"/>
    <property type="molecule type" value="Genomic_DNA"/>
</dbReference>
<dbReference type="InterPro" id="IPR019858">
    <property type="entry name" value="CRISPR-assoc_Cas1_HMARI/TNEAP"/>
</dbReference>
<dbReference type="Pfam" id="PF01867">
    <property type="entry name" value="Cas_Cas1"/>
    <property type="match status" value="1"/>
</dbReference>